<dbReference type="SUPFAM" id="SSF88659">
    <property type="entry name" value="Sigma3 and sigma4 domains of RNA polymerase sigma factors"/>
    <property type="match status" value="1"/>
</dbReference>
<dbReference type="GO" id="GO:0003677">
    <property type="term" value="F:DNA binding"/>
    <property type="evidence" value="ECO:0007669"/>
    <property type="project" value="InterPro"/>
</dbReference>
<dbReference type="InterPro" id="IPR013325">
    <property type="entry name" value="RNA_pol_sigma_r2"/>
</dbReference>
<evidence type="ECO:0000256" key="2">
    <source>
        <dbReference type="ARBA" id="ARBA00023015"/>
    </source>
</evidence>
<evidence type="ECO:0000259" key="6">
    <source>
        <dbReference type="Pfam" id="PF08281"/>
    </source>
</evidence>
<sequence>MDAFAAVREARQGSREAFIGLIRDNEAMMYAIARNLLKSETDTADAIQEAILNAYNGIGSLREPAYFRTWLVRILINACRQINRHNSKYVPMRDGVELADPHVNPSAQLEMEDLLSGLDMEHKEVVVLYYMDDISVRDIAQMLDLTESNVKSRLYRARMKLAALMKETEAWEGLR</sequence>
<dbReference type="InterPro" id="IPR007627">
    <property type="entry name" value="RNA_pol_sigma70_r2"/>
</dbReference>
<evidence type="ECO:0000256" key="4">
    <source>
        <dbReference type="ARBA" id="ARBA00023163"/>
    </source>
</evidence>
<comment type="similarity">
    <text evidence="1">Belongs to the sigma-70 factor family. ECF subfamily.</text>
</comment>
<dbReference type="InterPro" id="IPR013249">
    <property type="entry name" value="RNA_pol_sigma70_r4_t2"/>
</dbReference>
<dbReference type="SUPFAM" id="SSF88946">
    <property type="entry name" value="Sigma2 domain of RNA polymerase sigma factors"/>
    <property type="match status" value="1"/>
</dbReference>
<dbReference type="AlphaFoldDB" id="A0A916ZBS0"/>
<evidence type="ECO:0000259" key="5">
    <source>
        <dbReference type="Pfam" id="PF04542"/>
    </source>
</evidence>
<reference evidence="7" key="2">
    <citation type="submission" date="2020-09" db="EMBL/GenBank/DDBJ databases">
        <authorList>
            <person name="Sun Q."/>
            <person name="Zhou Y."/>
        </authorList>
    </citation>
    <scope>NUCLEOTIDE SEQUENCE</scope>
    <source>
        <strain evidence="7">CGMCC 1.15178</strain>
    </source>
</reference>
<dbReference type="Pfam" id="PF04542">
    <property type="entry name" value="Sigma70_r2"/>
    <property type="match status" value="1"/>
</dbReference>
<name>A0A916ZBS0_9BACL</name>
<dbReference type="Proteomes" id="UP000612456">
    <property type="component" value="Unassembled WGS sequence"/>
</dbReference>
<evidence type="ECO:0000256" key="1">
    <source>
        <dbReference type="ARBA" id="ARBA00010641"/>
    </source>
</evidence>
<dbReference type="GO" id="GO:0006352">
    <property type="term" value="P:DNA-templated transcription initiation"/>
    <property type="evidence" value="ECO:0007669"/>
    <property type="project" value="InterPro"/>
</dbReference>
<keyword evidence="2" id="KW-0805">Transcription regulation</keyword>
<evidence type="ECO:0000256" key="3">
    <source>
        <dbReference type="ARBA" id="ARBA00023082"/>
    </source>
</evidence>
<proteinExistence type="inferred from homology"/>
<dbReference type="Gene3D" id="1.10.10.10">
    <property type="entry name" value="Winged helix-like DNA-binding domain superfamily/Winged helix DNA-binding domain"/>
    <property type="match status" value="1"/>
</dbReference>
<comment type="caution">
    <text evidence="7">The sequence shown here is derived from an EMBL/GenBank/DDBJ whole genome shotgun (WGS) entry which is preliminary data.</text>
</comment>
<dbReference type="PANTHER" id="PTHR43133:SF51">
    <property type="entry name" value="RNA POLYMERASE SIGMA FACTOR"/>
    <property type="match status" value="1"/>
</dbReference>
<keyword evidence="8" id="KW-1185">Reference proteome</keyword>
<organism evidence="7 8">
    <name type="scientific">Paenibacillus nasutitermitis</name>
    <dbReference type="NCBI Taxonomy" id="1652958"/>
    <lineage>
        <taxon>Bacteria</taxon>
        <taxon>Bacillati</taxon>
        <taxon>Bacillota</taxon>
        <taxon>Bacilli</taxon>
        <taxon>Bacillales</taxon>
        <taxon>Paenibacillaceae</taxon>
        <taxon>Paenibacillus</taxon>
    </lineage>
</organism>
<keyword evidence="3" id="KW-0731">Sigma factor</keyword>
<dbReference type="EMBL" id="BMHP01000004">
    <property type="protein sequence ID" value="GGD85583.1"/>
    <property type="molecule type" value="Genomic_DNA"/>
</dbReference>
<feature type="domain" description="RNA polymerase sigma factor 70 region 4 type 2" evidence="6">
    <location>
        <begin position="110"/>
        <end position="161"/>
    </location>
</feature>
<gene>
    <name evidence="7" type="ORF">GCM10010911_49980</name>
</gene>
<dbReference type="CDD" id="cd06171">
    <property type="entry name" value="Sigma70_r4"/>
    <property type="match status" value="1"/>
</dbReference>
<dbReference type="InterPro" id="IPR039425">
    <property type="entry name" value="RNA_pol_sigma-70-like"/>
</dbReference>
<dbReference type="InterPro" id="IPR036388">
    <property type="entry name" value="WH-like_DNA-bd_sf"/>
</dbReference>
<evidence type="ECO:0000313" key="7">
    <source>
        <dbReference type="EMBL" id="GGD85583.1"/>
    </source>
</evidence>
<dbReference type="Gene3D" id="1.10.1740.10">
    <property type="match status" value="1"/>
</dbReference>
<keyword evidence="4" id="KW-0804">Transcription</keyword>
<dbReference type="InterPro" id="IPR013324">
    <property type="entry name" value="RNA_pol_sigma_r3/r4-like"/>
</dbReference>
<dbReference type="InterPro" id="IPR014284">
    <property type="entry name" value="RNA_pol_sigma-70_dom"/>
</dbReference>
<protein>
    <submittedName>
        <fullName evidence="7">RNA polymerase subunit sigma-24</fullName>
    </submittedName>
</protein>
<dbReference type="PANTHER" id="PTHR43133">
    <property type="entry name" value="RNA POLYMERASE ECF-TYPE SIGMA FACTO"/>
    <property type="match status" value="1"/>
</dbReference>
<dbReference type="NCBIfam" id="TIGR02937">
    <property type="entry name" value="sigma70-ECF"/>
    <property type="match status" value="1"/>
</dbReference>
<dbReference type="Pfam" id="PF08281">
    <property type="entry name" value="Sigma70_r4_2"/>
    <property type="match status" value="1"/>
</dbReference>
<evidence type="ECO:0000313" key="8">
    <source>
        <dbReference type="Proteomes" id="UP000612456"/>
    </source>
</evidence>
<reference evidence="7" key="1">
    <citation type="journal article" date="2014" name="Int. J. Syst. Evol. Microbiol.">
        <title>Complete genome sequence of Corynebacterium casei LMG S-19264T (=DSM 44701T), isolated from a smear-ripened cheese.</title>
        <authorList>
            <consortium name="US DOE Joint Genome Institute (JGI-PGF)"/>
            <person name="Walter F."/>
            <person name="Albersmeier A."/>
            <person name="Kalinowski J."/>
            <person name="Ruckert C."/>
        </authorList>
    </citation>
    <scope>NUCLEOTIDE SEQUENCE</scope>
    <source>
        <strain evidence="7">CGMCC 1.15178</strain>
    </source>
</reference>
<dbReference type="RefSeq" id="WP_188996198.1">
    <property type="nucleotide sequence ID" value="NZ_BMHP01000004.1"/>
</dbReference>
<accession>A0A916ZBS0</accession>
<dbReference type="GO" id="GO:0016987">
    <property type="term" value="F:sigma factor activity"/>
    <property type="evidence" value="ECO:0007669"/>
    <property type="project" value="UniProtKB-KW"/>
</dbReference>
<feature type="domain" description="RNA polymerase sigma-70 region 2" evidence="5">
    <location>
        <begin position="21"/>
        <end position="82"/>
    </location>
</feature>